<evidence type="ECO:0000259" key="4">
    <source>
        <dbReference type="Pfam" id="PF22244"/>
    </source>
</evidence>
<dbReference type="Gene3D" id="3.40.50.1820">
    <property type="entry name" value="alpha/beta hydrolase"/>
    <property type="match status" value="1"/>
</dbReference>
<gene>
    <name evidence="5" type="ORF">GZH47_25785</name>
</gene>
<dbReference type="SUPFAM" id="SSF53474">
    <property type="entry name" value="alpha/beta-Hydrolases"/>
    <property type="match status" value="1"/>
</dbReference>
<proteinExistence type="predicted"/>
<evidence type="ECO:0000313" key="6">
    <source>
        <dbReference type="Proteomes" id="UP000479114"/>
    </source>
</evidence>
<dbReference type="Pfam" id="PF22244">
    <property type="entry name" value="GCE_fung"/>
    <property type="match status" value="1"/>
</dbReference>
<evidence type="ECO:0000313" key="5">
    <source>
        <dbReference type="EMBL" id="QHW35286.1"/>
    </source>
</evidence>
<dbReference type="InterPro" id="IPR050261">
    <property type="entry name" value="FrsA_esterase"/>
</dbReference>
<evidence type="ECO:0000256" key="2">
    <source>
        <dbReference type="ARBA" id="ARBA00022729"/>
    </source>
</evidence>
<dbReference type="AlphaFoldDB" id="A0A6C0PA27"/>
<protein>
    <submittedName>
        <fullName evidence="5">Acetylxylan esterase</fullName>
    </submittedName>
</protein>
<keyword evidence="6" id="KW-1185">Reference proteome</keyword>
<dbReference type="InterPro" id="IPR054579">
    <property type="entry name" value="GCE-like_dom"/>
</dbReference>
<dbReference type="EMBL" id="CP048286">
    <property type="protein sequence ID" value="QHW35286.1"/>
    <property type="molecule type" value="Genomic_DNA"/>
</dbReference>
<dbReference type="PANTHER" id="PTHR22946">
    <property type="entry name" value="DIENELACTONE HYDROLASE DOMAIN-CONTAINING PROTEIN-RELATED"/>
    <property type="match status" value="1"/>
</dbReference>
<reference evidence="5 6" key="1">
    <citation type="submission" date="2020-02" db="EMBL/GenBank/DDBJ databases">
        <title>Paenibacillus sp. nov., isolated from rhizosphere soil of tomato.</title>
        <authorList>
            <person name="Weon H.-Y."/>
            <person name="Lee S.A."/>
        </authorList>
    </citation>
    <scope>NUCLEOTIDE SEQUENCE [LARGE SCALE GENOMIC DNA]</scope>
    <source>
        <strain evidence="5 6">14171R-81</strain>
    </source>
</reference>
<dbReference type="KEGG" id="prz:GZH47_25785"/>
<evidence type="ECO:0000256" key="3">
    <source>
        <dbReference type="ARBA" id="ARBA00022801"/>
    </source>
</evidence>
<evidence type="ECO:0000256" key="1">
    <source>
        <dbReference type="ARBA" id="ARBA00022487"/>
    </source>
</evidence>
<dbReference type="PANTHER" id="PTHR22946:SF9">
    <property type="entry name" value="POLYKETIDE TRANSFERASE AF380"/>
    <property type="match status" value="1"/>
</dbReference>
<organism evidence="5 6">
    <name type="scientific">Paenibacillus rhizovicinus</name>
    <dbReference type="NCBI Taxonomy" id="2704463"/>
    <lineage>
        <taxon>Bacteria</taxon>
        <taxon>Bacillati</taxon>
        <taxon>Bacillota</taxon>
        <taxon>Bacilli</taxon>
        <taxon>Bacillales</taxon>
        <taxon>Paenibacillaceae</taxon>
        <taxon>Paenibacillus</taxon>
    </lineage>
</organism>
<dbReference type="GO" id="GO:0052689">
    <property type="term" value="F:carboxylic ester hydrolase activity"/>
    <property type="evidence" value="ECO:0007669"/>
    <property type="project" value="UniProtKB-KW"/>
</dbReference>
<sequence length="367" mass="41330">MLDQRNLPDMLLTLDGERIETADRWLQRRRPEILDLFREHVYGRETVGRPSTLEFDTKVTPNMLGGIAVRKQVDIRYEGAGGTGKIRLLMFLPDNGQEPCPAFLLLNNRGAAHMDPEQQAPSPFWPAEQIVARGYAAVVLDVEDADPDFHDGFRNGVHGIFDPSTGERPANAWGTIAAWAWSASRAMDYLETDPDIDAARVAVVGHSRGGKAALWAGAVDERFALVVSNNSGCTGAALSRGKKGETIRNINDQFPHWFNGTYKTYNDREEHLPVDQHMLLSLIAPRPLYVASATNDEWADPRSEFQSLVHATAAYRLFGCKDLTEMNFPHPEEPLLRERMGYHLRSGEHDLKPYDWDRFMDFADQNI</sequence>
<keyword evidence="1" id="KW-0719">Serine esterase</keyword>
<keyword evidence="3" id="KW-0378">Hydrolase</keyword>
<keyword evidence="2" id="KW-0732">Signal</keyword>
<dbReference type="InterPro" id="IPR029058">
    <property type="entry name" value="AB_hydrolase_fold"/>
</dbReference>
<name>A0A6C0PA27_9BACL</name>
<dbReference type="Proteomes" id="UP000479114">
    <property type="component" value="Chromosome"/>
</dbReference>
<accession>A0A6C0PA27</accession>
<feature type="domain" description="4-O-methyl-glucuronoyl methylesterase-like" evidence="4">
    <location>
        <begin position="172"/>
        <end position="319"/>
    </location>
</feature>